<dbReference type="RefSeq" id="WP_189427124.1">
    <property type="nucleotide sequence ID" value="NZ_BMZE01000004.1"/>
</dbReference>
<sequence>MNGYVIEAALLLLAAFTIGSGLGAFAWRLGHDEPAQRPRDTVGDDEDRHLSETKPLRHSEEKQQSASQPIAAAAEHRGAVFLDAPRASGKDNLKRIAGIGPKLERTLNEAGIYHLDQIAGWSLEDRRLLDERLGLRGRIERDDWVGQAIRLTQPETVATGPSS</sequence>
<evidence type="ECO:0000313" key="2">
    <source>
        <dbReference type="EMBL" id="GHA36264.1"/>
    </source>
</evidence>
<feature type="region of interest" description="Disordered" evidence="1">
    <location>
        <begin position="35"/>
        <end position="71"/>
    </location>
</feature>
<accession>A0A918SDG3</accession>
<dbReference type="Proteomes" id="UP000646579">
    <property type="component" value="Unassembled WGS sequence"/>
</dbReference>
<name>A0A918SDG3_9HYPH</name>
<evidence type="ECO:0008006" key="4">
    <source>
        <dbReference type="Google" id="ProtNLM"/>
    </source>
</evidence>
<comment type="caution">
    <text evidence="2">The sequence shown here is derived from an EMBL/GenBank/DDBJ whole genome shotgun (WGS) entry which is preliminary data.</text>
</comment>
<dbReference type="Gene3D" id="1.10.150.20">
    <property type="entry name" value="5' to 3' exonuclease, C-terminal subdomain"/>
    <property type="match status" value="1"/>
</dbReference>
<evidence type="ECO:0000313" key="3">
    <source>
        <dbReference type="Proteomes" id="UP000646579"/>
    </source>
</evidence>
<protein>
    <recommendedName>
        <fullName evidence="4">NADH-quinone oxidoreductase subunit E</fullName>
    </recommendedName>
</protein>
<evidence type="ECO:0000256" key="1">
    <source>
        <dbReference type="SAM" id="MobiDB-lite"/>
    </source>
</evidence>
<reference evidence="2" key="2">
    <citation type="submission" date="2020-09" db="EMBL/GenBank/DDBJ databases">
        <authorList>
            <person name="Sun Q."/>
            <person name="Kim S."/>
        </authorList>
    </citation>
    <scope>NUCLEOTIDE SEQUENCE</scope>
    <source>
        <strain evidence="2">KCTC 32437</strain>
    </source>
</reference>
<dbReference type="EMBL" id="BMZE01000004">
    <property type="protein sequence ID" value="GHA36264.1"/>
    <property type="molecule type" value="Genomic_DNA"/>
</dbReference>
<gene>
    <name evidence="2" type="ORF">GCM10007989_35460</name>
</gene>
<dbReference type="AlphaFoldDB" id="A0A918SDG3"/>
<organism evidence="2 3">
    <name type="scientific">Devosia pacifica</name>
    <dbReference type="NCBI Taxonomy" id="1335967"/>
    <lineage>
        <taxon>Bacteria</taxon>
        <taxon>Pseudomonadati</taxon>
        <taxon>Pseudomonadota</taxon>
        <taxon>Alphaproteobacteria</taxon>
        <taxon>Hyphomicrobiales</taxon>
        <taxon>Devosiaceae</taxon>
        <taxon>Devosia</taxon>
    </lineage>
</organism>
<feature type="compositionally biased region" description="Basic and acidic residues" evidence="1">
    <location>
        <begin position="35"/>
        <end position="63"/>
    </location>
</feature>
<reference evidence="2" key="1">
    <citation type="journal article" date="2014" name="Int. J. Syst. Evol. Microbiol.">
        <title>Complete genome sequence of Corynebacterium casei LMG S-19264T (=DSM 44701T), isolated from a smear-ripened cheese.</title>
        <authorList>
            <consortium name="US DOE Joint Genome Institute (JGI-PGF)"/>
            <person name="Walter F."/>
            <person name="Albersmeier A."/>
            <person name="Kalinowski J."/>
            <person name="Ruckert C."/>
        </authorList>
    </citation>
    <scope>NUCLEOTIDE SEQUENCE</scope>
    <source>
        <strain evidence="2">KCTC 32437</strain>
    </source>
</reference>
<proteinExistence type="predicted"/>
<keyword evidence="3" id="KW-1185">Reference proteome</keyword>